<dbReference type="KEGG" id="dmm:dnm_025100"/>
<evidence type="ECO:0000313" key="10">
    <source>
        <dbReference type="EMBL" id="QTA86487.1"/>
    </source>
</evidence>
<dbReference type="PROSITE" id="PS52035">
    <property type="entry name" value="PEPTIDASE_M14"/>
    <property type="match status" value="1"/>
</dbReference>
<accession>A0A975GM63</accession>
<keyword evidence="5" id="KW-0862">Zinc</keyword>
<gene>
    <name evidence="10" type="ORF">dnm_025100</name>
</gene>
<dbReference type="Proteomes" id="UP000663722">
    <property type="component" value="Chromosome"/>
</dbReference>
<keyword evidence="6" id="KW-0482">Metalloprotease</keyword>
<dbReference type="PANTHER" id="PTHR11705:SF143">
    <property type="entry name" value="SLL0236 PROTEIN"/>
    <property type="match status" value="1"/>
</dbReference>
<dbReference type="PANTHER" id="PTHR11705">
    <property type="entry name" value="PROTEASE FAMILY M14 CARBOXYPEPTIDASE A,B"/>
    <property type="match status" value="1"/>
</dbReference>
<dbReference type="RefSeq" id="WP_207682101.1">
    <property type="nucleotide sequence ID" value="NZ_CP061800.1"/>
</dbReference>
<evidence type="ECO:0000256" key="4">
    <source>
        <dbReference type="ARBA" id="ARBA00022801"/>
    </source>
</evidence>
<feature type="region of interest" description="Disordered" evidence="8">
    <location>
        <begin position="44"/>
        <end position="64"/>
    </location>
</feature>
<dbReference type="GO" id="GO:0005615">
    <property type="term" value="C:extracellular space"/>
    <property type="evidence" value="ECO:0007669"/>
    <property type="project" value="TreeGrafter"/>
</dbReference>
<reference evidence="10" key="1">
    <citation type="journal article" date="2021" name="Microb. Physiol.">
        <title>Proteogenomic Insights into the Physiology of Marine, Sulfate-Reducing, Filamentous Desulfonema limicola and Desulfonema magnum.</title>
        <authorList>
            <person name="Schnaars V."/>
            <person name="Wohlbrand L."/>
            <person name="Scheve S."/>
            <person name="Hinrichs C."/>
            <person name="Reinhardt R."/>
            <person name="Rabus R."/>
        </authorList>
    </citation>
    <scope>NUCLEOTIDE SEQUENCE</scope>
    <source>
        <strain evidence="10">4be13</strain>
    </source>
</reference>
<dbReference type="GO" id="GO:0004181">
    <property type="term" value="F:metallocarboxypeptidase activity"/>
    <property type="evidence" value="ECO:0007669"/>
    <property type="project" value="InterPro"/>
</dbReference>
<keyword evidence="11" id="KW-1185">Reference proteome</keyword>
<dbReference type="SUPFAM" id="SSF53187">
    <property type="entry name" value="Zn-dependent exopeptidases"/>
    <property type="match status" value="1"/>
</dbReference>
<sequence length="346" mass="38109">MSEPYPLILFTIAAIIILGCPRPANHLPSEESLLDPLRNSLTLQKNSHKPKVGPHSGHSNQKSDKTVCKIHLKPLIIISSQRSHDKTTVRKHDHLPIRRYTLGASNEKQPIEAIVIGHGKDAILILASFHGNEKSGTPLVRQLTDYLYKNPRLLQGRKVMILPVVNPDGGKRNSRYNARGVDLNRNFSTANRINNTRHGLKALSEPETRAVIRAIRQCHPNRIISLHQPLACIDYDGPGRKLADHIAKYCDLPVRKLGAMPGSLGSYAGVTLGIPTITLELPGGIEKFSPEHLWKRYGAALVASILYPDDFQVSSFKSQVSSFSFGPVQTAFGFAHSAAATVIRGY</sequence>
<proteinExistence type="inferred from homology"/>
<evidence type="ECO:0000256" key="3">
    <source>
        <dbReference type="ARBA" id="ARBA00022670"/>
    </source>
</evidence>
<evidence type="ECO:0000256" key="1">
    <source>
        <dbReference type="ARBA" id="ARBA00001947"/>
    </source>
</evidence>
<evidence type="ECO:0000256" key="2">
    <source>
        <dbReference type="ARBA" id="ARBA00005988"/>
    </source>
</evidence>
<feature type="domain" description="Peptidase M14" evidence="9">
    <location>
        <begin position="73"/>
        <end position="308"/>
    </location>
</feature>
<dbReference type="Pfam" id="PF00246">
    <property type="entry name" value="Peptidase_M14"/>
    <property type="match status" value="1"/>
</dbReference>
<dbReference type="EMBL" id="CP061800">
    <property type="protein sequence ID" value="QTA86487.1"/>
    <property type="molecule type" value="Genomic_DNA"/>
</dbReference>
<dbReference type="SMART" id="SM00631">
    <property type="entry name" value="Zn_pept"/>
    <property type="match status" value="1"/>
</dbReference>
<name>A0A975GM63_9BACT</name>
<keyword evidence="3" id="KW-0645">Protease</keyword>
<comment type="similarity">
    <text evidence="2 7">Belongs to the peptidase M14 family.</text>
</comment>
<dbReference type="InterPro" id="IPR000834">
    <property type="entry name" value="Peptidase_M14"/>
</dbReference>
<dbReference type="GO" id="GO:0006508">
    <property type="term" value="P:proteolysis"/>
    <property type="evidence" value="ECO:0007669"/>
    <property type="project" value="UniProtKB-KW"/>
</dbReference>
<dbReference type="AlphaFoldDB" id="A0A975GM63"/>
<dbReference type="Gene3D" id="3.40.630.10">
    <property type="entry name" value="Zn peptidases"/>
    <property type="match status" value="1"/>
</dbReference>
<organism evidence="10 11">
    <name type="scientific">Desulfonema magnum</name>
    <dbReference type="NCBI Taxonomy" id="45655"/>
    <lineage>
        <taxon>Bacteria</taxon>
        <taxon>Pseudomonadati</taxon>
        <taxon>Thermodesulfobacteriota</taxon>
        <taxon>Desulfobacteria</taxon>
        <taxon>Desulfobacterales</taxon>
        <taxon>Desulfococcaceae</taxon>
        <taxon>Desulfonema</taxon>
    </lineage>
</organism>
<protein>
    <submittedName>
        <fullName evidence="10">Peptidase, M14 family</fullName>
    </submittedName>
</protein>
<dbReference type="GO" id="GO:0008270">
    <property type="term" value="F:zinc ion binding"/>
    <property type="evidence" value="ECO:0007669"/>
    <property type="project" value="InterPro"/>
</dbReference>
<keyword evidence="4" id="KW-0378">Hydrolase</keyword>
<comment type="cofactor">
    <cofactor evidence="1">
        <name>Zn(2+)</name>
        <dbReference type="ChEBI" id="CHEBI:29105"/>
    </cofactor>
</comment>
<evidence type="ECO:0000259" key="9">
    <source>
        <dbReference type="PROSITE" id="PS52035"/>
    </source>
</evidence>
<evidence type="ECO:0000256" key="8">
    <source>
        <dbReference type="SAM" id="MobiDB-lite"/>
    </source>
</evidence>
<evidence type="ECO:0000313" key="11">
    <source>
        <dbReference type="Proteomes" id="UP000663722"/>
    </source>
</evidence>
<evidence type="ECO:0000256" key="7">
    <source>
        <dbReference type="PROSITE-ProRule" id="PRU01379"/>
    </source>
</evidence>
<evidence type="ECO:0000256" key="6">
    <source>
        <dbReference type="ARBA" id="ARBA00023049"/>
    </source>
</evidence>
<evidence type="ECO:0000256" key="5">
    <source>
        <dbReference type="ARBA" id="ARBA00022833"/>
    </source>
</evidence>
<feature type="active site" description="Proton donor/acceptor" evidence="7">
    <location>
        <position position="280"/>
    </location>
</feature>